<dbReference type="Gene3D" id="3.80.10.10">
    <property type="entry name" value="Ribonuclease Inhibitor"/>
    <property type="match status" value="1"/>
</dbReference>
<dbReference type="InterPro" id="IPR032675">
    <property type="entry name" value="LRR_dom_sf"/>
</dbReference>
<evidence type="ECO:0008006" key="3">
    <source>
        <dbReference type="Google" id="ProtNLM"/>
    </source>
</evidence>
<dbReference type="AlphaFoldDB" id="A0A371CI23"/>
<evidence type="ECO:0000313" key="2">
    <source>
        <dbReference type="Proteomes" id="UP000256964"/>
    </source>
</evidence>
<dbReference type="EMBL" id="KZ857615">
    <property type="protein sequence ID" value="RDX39923.1"/>
    <property type="molecule type" value="Genomic_DNA"/>
</dbReference>
<keyword evidence="2" id="KW-1185">Reference proteome</keyword>
<name>A0A371CI23_9APHY</name>
<gene>
    <name evidence="1" type="ORF">OH76DRAFT_1490735</name>
</gene>
<sequence>MVSTRSKYRRDIEDDMRRISTLENLISFVEIAMYKPEYGVAMTHLDVALSVSSAQRDTLQRYLPACLALTPNLAILELTITPPFTSFSFARIPLPYLEVVKSNLTHRSLAPFVSVRPRLQALDIAACGRTRKCPLSTVYVQQVTDIRCPLACVAGVVHDGVERLQLDHSRFATLPSTFLSKLPVVLGTVYVLTVDFTPDDDSILRAIAAHMPHIRDLKLIEYASSLVHKHAARPWHNHAGWSSALQRLTQLEQLVIRTSGSLGTVAGDHGAKRDVFCRWVGLAHPHPTLRYIMVWQHARSVHRGVLSEWSRADGSWKGKWTVTPDADQVSMLS</sequence>
<evidence type="ECO:0000313" key="1">
    <source>
        <dbReference type="EMBL" id="RDX39923.1"/>
    </source>
</evidence>
<accession>A0A371CI23</accession>
<reference evidence="1 2" key="1">
    <citation type="journal article" date="2018" name="Biotechnol. Biofuels">
        <title>Integrative visual omics of the white-rot fungus Polyporus brumalis exposes the biotechnological potential of its oxidative enzymes for delignifying raw plant biomass.</title>
        <authorList>
            <person name="Miyauchi S."/>
            <person name="Rancon A."/>
            <person name="Drula E."/>
            <person name="Hage H."/>
            <person name="Chaduli D."/>
            <person name="Favel A."/>
            <person name="Grisel S."/>
            <person name="Henrissat B."/>
            <person name="Herpoel-Gimbert I."/>
            <person name="Ruiz-Duenas F.J."/>
            <person name="Chevret D."/>
            <person name="Hainaut M."/>
            <person name="Lin J."/>
            <person name="Wang M."/>
            <person name="Pangilinan J."/>
            <person name="Lipzen A."/>
            <person name="Lesage-Meessen L."/>
            <person name="Navarro D."/>
            <person name="Riley R."/>
            <person name="Grigoriev I.V."/>
            <person name="Zhou S."/>
            <person name="Raouche S."/>
            <person name="Rosso M.N."/>
        </authorList>
    </citation>
    <scope>NUCLEOTIDE SEQUENCE [LARGE SCALE GENOMIC DNA]</scope>
    <source>
        <strain evidence="1 2">BRFM 1820</strain>
    </source>
</reference>
<proteinExistence type="predicted"/>
<protein>
    <recommendedName>
        <fullName evidence="3">F-box domain-containing protein</fullName>
    </recommendedName>
</protein>
<dbReference type="Proteomes" id="UP000256964">
    <property type="component" value="Unassembled WGS sequence"/>
</dbReference>
<dbReference type="OrthoDB" id="2733482at2759"/>
<organism evidence="1 2">
    <name type="scientific">Lentinus brumalis</name>
    <dbReference type="NCBI Taxonomy" id="2498619"/>
    <lineage>
        <taxon>Eukaryota</taxon>
        <taxon>Fungi</taxon>
        <taxon>Dikarya</taxon>
        <taxon>Basidiomycota</taxon>
        <taxon>Agaricomycotina</taxon>
        <taxon>Agaricomycetes</taxon>
        <taxon>Polyporales</taxon>
        <taxon>Polyporaceae</taxon>
        <taxon>Lentinus</taxon>
    </lineage>
</organism>